<feature type="region of interest" description="Disordered" evidence="1">
    <location>
        <begin position="171"/>
        <end position="208"/>
    </location>
</feature>
<sequence length="208" mass="22970">MTSKARSQNAFLYPESAADGSVQEDIMLKGRKHSVYDAVAGRLNAKGFIPKEVWISSTRDTASSSNNAVSPEAVLFRGKNAPTRFAESDIYFANERELQTELPESDLLKALHCYASDFYSRATADSGLGDYRSMDETALIALGILMEEAGRDTLGATGDLVFTEAETFQDFNNSELGETSSNSSKVRRPKKRRRVLGNQEGRIEDHDQ</sequence>
<feature type="compositionally biased region" description="Basic residues" evidence="1">
    <location>
        <begin position="185"/>
        <end position="195"/>
    </location>
</feature>
<keyword evidence="3" id="KW-1185">Reference proteome</keyword>
<protein>
    <submittedName>
        <fullName evidence="2">Uncharacterized protein</fullName>
    </submittedName>
</protein>
<dbReference type="GO" id="GO:0006360">
    <property type="term" value="P:transcription by RNA polymerase I"/>
    <property type="evidence" value="ECO:0007669"/>
    <property type="project" value="InterPro"/>
</dbReference>
<dbReference type="Proteomes" id="UP000785200">
    <property type="component" value="Unassembled WGS sequence"/>
</dbReference>
<proteinExistence type="predicted"/>
<reference evidence="2" key="1">
    <citation type="submission" date="2019-07" db="EMBL/GenBank/DDBJ databases">
        <title>Hyphodiscus hymeniophilus genome sequencing and assembly.</title>
        <authorList>
            <person name="Kramer G."/>
            <person name="Nodwell J."/>
        </authorList>
    </citation>
    <scope>NUCLEOTIDE SEQUENCE</scope>
    <source>
        <strain evidence="2">ATCC 34498</strain>
    </source>
</reference>
<evidence type="ECO:0000256" key="1">
    <source>
        <dbReference type="SAM" id="MobiDB-lite"/>
    </source>
</evidence>
<dbReference type="PANTHER" id="PTHR28054">
    <property type="entry name" value="RNA POLYMERASE I-SPECIFIC TRANSCRIPTION INITIATION FACTOR RRN10"/>
    <property type="match status" value="1"/>
</dbReference>
<accession>A0A9P6VDH5</accession>
<dbReference type="AlphaFoldDB" id="A0A9P6VDH5"/>
<gene>
    <name evidence="2" type="ORF">D0Z07_9297</name>
</gene>
<dbReference type="PANTHER" id="PTHR28054:SF1">
    <property type="entry name" value="RNA POLYMERASE I-SPECIFIC TRANSCRIPTION INITIATION FACTOR RRN10"/>
    <property type="match status" value="1"/>
</dbReference>
<organism evidence="2 3">
    <name type="scientific">Hyphodiscus hymeniophilus</name>
    <dbReference type="NCBI Taxonomy" id="353542"/>
    <lineage>
        <taxon>Eukaryota</taxon>
        <taxon>Fungi</taxon>
        <taxon>Dikarya</taxon>
        <taxon>Ascomycota</taxon>
        <taxon>Pezizomycotina</taxon>
        <taxon>Leotiomycetes</taxon>
        <taxon>Helotiales</taxon>
        <taxon>Hyphodiscaceae</taxon>
        <taxon>Hyphodiscus</taxon>
    </lineage>
</organism>
<evidence type="ECO:0000313" key="2">
    <source>
        <dbReference type="EMBL" id="KAG0645033.1"/>
    </source>
</evidence>
<name>A0A9P6VDH5_9HELO</name>
<comment type="caution">
    <text evidence="2">The sequence shown here is derived from an EMBL/GenBank/DDBJ whole genome shotgun (WGS) entry which is preliminary data.</text>
</comment>
<dbReference type="OrthoDB" id="2565191at2759"/>
<dbReference type="EMBL" id="VNKQ01000020">
    <property type="protein sequence ID" value="KAG0645033.1"/>
    <property type="molecule type" value="Genomic_DNA"/>
</dbReference>
<dbReference type="InterPro" id="IPR022793">
    <property type="entry name" value="Rrn10"/>
</dbReference>
<evidence type="ECO:0000313" key="3">
    <source>
        <dbReference type="Proteomes" id="UP000785200"/>
    </source>
</evidence>